<dbReference type="EMBL" id="CM042054">
    <property type="protein sequence ID" value="KAI3707395.1"/>
    <property type="molecule type" value="Genomic_DNA"/>
</dbReference>
<name>A0ACB9AG41_ARCLA</name>
<reference evidence="1 2" key="2">
    <citation type="journal article" date="2022" name="Mol. Ecol. Resour.">
        <title>The genomes of chicory, endive, great burdock and yacon provide insights into Asteraceae paleo-polyploidization history and plant inulin production.</title>
        <authorList>
            <person name="Fan W."/>
            <person name="Wang S."/>
            <person name="Wang H."/>
            <person name="Wang A."/>
            <person name="Jiang F."/>
            <person name="Liu H."/>
            <person name="Zhao H."/>
            <person name="Xu D."/>
            <person name="Zhang Y."/>
        </authorList>
    </citation>
    <scope>NUCLEOTIDE SEQUENCE [LARGE SCALE GENOMIC DNA]</scope>
    <source>
        <strain evidence="2">cv. Niubang</strain>
    </source>
</reference>
<dbReference type="Proteomes" id="UP001055879">
    <property type="component" value="Linkage Group LG08"/>
</dbReference>
<reference evidence="2" key="1">
    <citation type="journal article" date="2022" name="Mol. Ecol. Resour.">
        <title>The genomes of chicory, endive, great burdock and yacon provide insights into Asteraceae palaeo-polyploidization history and plant inulin production.</title>
        <authorList>
            <person name="Fan W."/>
            <person name="Wang S."/>
            <person name="Wang H."/>
            <person name="Wang A."/>
            <person name="Jiang F."/>
            <person name="Liu H."/>
            <person name="Zhao H."/>
            <person name="Xu D."/>
            <person name="Zhang Y."/>
        </authorList>
    </citation>
    <scope>NUCLEOTIDE SEQUENCE [LARGE SCALE GENOMIC DNA]</scope>
    <source>
        <strain evidence="2">cv. Niubang</strain>
    </source>
</reference>
<gene>
    <name evidence="1" type="ORF">L6452_25865</name>
</gene>
<proteinExistence type="predicted"/>
<sequence>MPDSGRADEESVLKTAVEEFPMFNEAEGNEGGSRDSVNAEENFVGVENVGPSKENSNKACGSKVQVKRVVRPLECGLDSQIDEKRDVEVASLKKILEAQK</sequence>
<accession>A0ACB9AG41</accession>
<organism evidence="1 2">
    <name type="scientific">Arctium lappa</name>
    <name type="common">Greater burdock</name>
    <name type="synonym">Lappa major</name>
    <dbReference type="NCBI Taxonomy" id="4217"/>
    <lineage>
        <taxon>Eukaryota</taxon>
        <taxon>Viridiplantae</taxon>
        <taxon>Streptophyta</taxon>
        <taxon>Embryophyta</taxon>
        <taxon>Tracheophyta</taxon>
        <taxon>Spermatophyta</taxon>
        <taxon>Magnoliopsida</taxon>
        <taxon>eudicotyledons</taxon>
        <taxon>Gunneridae</taxon>
        <taxon>Pentapetalae</taxon>
        <taxon>asterids</taxon>
        <taxon>campanulids</taxon>
        <taxon>Asterales</taxon>
        <taxon>Asteraceae</taxon>
        <taxon>Carduoideae</taxon>
        <taxon>Cardueae</taxon>
        <taxon>Arctiinae</taxon>
        <taxon>Arctium</taxon>
    </lineage>
</organism>
<protein>
    <submittedName>
        <fullName evidence="1">Uncharacterized protein</fullName>
    </submittedName>
</protein>
<evidence type="ECO:0000313" key="1">
    <source>
        <dbReference type="EMBL" id="KAI3707395.1"/>
    </source>
</evidence>
<keyword evidence="2" id="KW-1185">Reference proteome</keyword>
<comment type="caution">
    <text evidence="1">The sequence shown here is derived from an EMBL/GenBank/DDBJ whole genome shotgun (WGS) entry which is preliminary data.</text>
</comment>
<evidence type="ECO:0000313" key="2">
    <source>
        <dbReference type="Proteomes" id="UP001055879"/>
    </source>
</evidence>